<dbReference type="InterPro" id="IPR039498">
    <property type="entry name" value="NTP_transf_5"/>
</dbReference>
<keyword evidence="1" id="KW-1133">Transmembrane helix</keyword>
<sequence>MDNSVFFDFLRFCLDDDAPLPSSASAINWQRLYDLGHKQGIVGVLFHGIKRLKRNDPHPTPQVLAQIGTENAMIVESNKEAYADAFRVTEFVYRRYGHRSCILKGQGNALMYPDPYMRASGDIDQWIVPNDGETVEDIMRLCRRIDPNCKLQYHHAELTDDGSTPVEMHFRPSFTENFIYNARLQKFFEQEAANQVVNIVSLPDNLGRICVPTDSFNRIFQLSHVFKHFLSEGIGLRHVIDYYYLLKRGITEDEKREYAAVVRRLGMEKFARGLMFILSDVLGLSPSLLPMASDKRVGKMILREVMKGGNFGKFDERFAGMESDNPILNAFYSIVKNMRFAFEFPQYTVFAHISWILWWHFFYRYHINRIVAD</sequence>
<keyword evidence="3" id="KW-1185">Reference proteome</keyword>
<reference evidence="2" key="1">
    <citation type="journal article" date="2022" name="Int. J. Syst. Evol. Microbiol.">
        <title>Prevotella lacticifex sp. nov., isolated from the rumen of cows.</title>
        <authorList>
            <person name="Shinkai T."/>
            <person name="Ikeyama N."/>
            <person name="Kumagai M."/>
            <person name="Ohmori H."/>
            <person name="Sakamoto M."/>
            <person name="Ohkuma M."/>
            <person name="Mitsumori M."/>
        </authorList>
    </citation>
    <scope>NUCLEOTIDE SEQUENCE</scope>
    <source>
        <strain evidence="2">R5076</strain>
    </source>
</reference>
<dbReference type="GeneID" id="72468653"/>
<protein>
    <recommendedName>
        <fullName evidence="4">Nucleotidyltransferase family protein</fullName>
    </recommendedName>
</protein>
<feature type="transmembrane region" description="Helical" evidence="1">
    <location>
        <begin position="344"/>
        <end position="363"/>
    </location>
</feature>
<keyword evidence="1" id="KW-0472">Membrane</keyword>
<gene>
    <name evidence="2" type="ORF">PRLR5076_06040</name>
</gene>
<evidence type="ECO:0000313" key="2">
    <source>
        <dbReference type="EMBL" id="GJG57753.1"/>
    </source>
</evidence>
<accession>A0A9R1CX90</accession>
<evidence type="ECO:0000256" key="1">
    <source>
        <dbReference type="SAM" id="Phobius"/>
    </source>
</evidence>
<name>A0A9R1CX90_9BACT</name>
<evidence type="ECO:0008006" key="4">
    <source>
        <dbReference type="Google" id="ProtNLM"/>
    </source>
</evidence>
<dbReference type="AlphaFoldDB" id="A0A9R1CX90"/>
<keyword evidence="1" id="KW-0812">Transmembrane</keyword>
<organism evidence="2 3">
    <name type="scientific">Prevotella lacticifex</name>
    <dbReference type="NCBI Taxonomy" id="2854755"/>
    <lineage>
        <taxon>Bacteria</taxon>
        <taxon>Pseudomonadati</taxon>
        <taxon>Bacteroidota</taxon>
        <taxon>Bacteroidia</taxon>
        <taxon>Bacteroidales</taxon>
        <taxon>Prevotellaceae</taxon>
        <taxon>Prevotella</taxon>
    </lineage>
</organism>
<comment type="caution">
    <text evidence="2">The sequence shown here is derived from an EMBL/GenBank/DDBJ whole genome shotgun (WGS) entry which is preliminary data.</text>
</comment>
<dbReference type="Proteomes" id="UP000825483">
    <property type="component" value="Unassembled WGS sequence"/>
</dbReference>
<dbReference type="Pfam" id="PF14907">
    <property type="entry name" value="NTP_transf_5"/>
    <property type="match status" value="1"/>
</dbReference>
<dbReference type="RefSeq" id="WP_223930019.1">
    <property type="nucleotide sequence ID" value="NZ_BPTU01000004.1"/>
</dbReference>
<evidence type="ECO:0000313" key="3">
    <source>
        <dbReference type="Proteomes" id="UP000825483"/>
    </source>
</evidence>
<dbReference type="EMBL" id="BPUB01000001">
    <property type="protein sequence ID" value="GJG57753.1"/>
    <property type="molecule type" value="Genomic_DNA"/>
</dbReference>
<proteinExistence type="predicted"/>